<dbReference type="Proteomes" id="UP000838878">
    <property type="component" value="Chromosome 13"/>
</dbReference>
<gene>
    <name evidence="2" type="ORF">BINO364_LOCUS5582</name>
</gene>
<accession>A0A8J9UF52</accession>
<sequence length="508" mass="59070">MDTTDQSTVTAMQNEIQFYRQNQLVVEQEIKTLIADNQKLSQQVGCLLKEKLHHAQQAHNNDQSEEIEELKKQISLLTKERDSLNVLWQTSQKTIDALDIELKTYQSYNNRGGSKNCSNDTRDLELKLETALADYVELESKYKKIHSERNSLETELKNKEKEITIHKEQQKKLKEELEEMKKSLEEYKINLSAEVKSHESIKAQLIGCQKECVDKVKNEAEAKSKVAEALQLYDLVSAQKNEAYKKISEITGELSAVKHMLANIQRDTEASYRKELDEVKERYNEKVSDMLVHIRNLDSELVEKGLLLNKSLRENKILLATNESHVKQQQNNLNAVDPKLALAEQRLEAMFQELVSSERRNIQLVCEKQCLTLDLQRAQDAHARDSKRRDWEESLMNTQIQELKLHVEHLQKSLEETHGMINKLQSMLSSRTELSQKMVSTKEEELIELNKHLENQMELNKKWKESYIDMTEKLKKKLEALDQENKELRIKLNLPYIGSPTNSSDNSI</sequence>
<feature type="coiled-coil region" evidence="1">
    <location>
        <begin position="53"/>
        <end position="87"/>
    </location>
</feature>
<feature type="coiled-coil region" evidence="1">
    <location>
        <begin position="439"/>
        <end position="491"/>
    </location>
</feature>
<feature type="non-terminal residue" evidence="2">
    <location>
        <position position="508"/>
    </location>
</feature>
<feature type="coiled-coil region" evidence="1">
    <location>
        <begin position="121"/>
        <end position="197"/>
    </location>
</feature>
<protein>
    <submittedName>
        <fullName evidence="2">Uncharacterized protein</fullName>
    </submittedName>
</protein>
<reference evidence="2" key="1">
    <citation type="submission" date="2021-12" db="EMBL/GenBank/DDBJ databases">
        <authorList>
            <person name="Martin H S."/>
        </authorList>
    </citation>
    <scope>NUCLEOTIDE SEQUENCE</scope>
</reference>
<evidence type="ECO:0000256" key="1">
    <source>
        <dbReference type="SAM" id="Coils"/>
    </source>
</evidence>
<keyword evidence="3" id="KW-1185">Reference proteome</keyword>
<evidence type="ECO:0000313" key="2">
    <source>
        <dbReference type="EMBL" id="CAH0719211.1"/>
    </source>
</evidence>
<dbReference type="OrthoDB" id="551053at2759"/>
<evidence type="ECO:0000313" key="3">
    <source>
        <dbReference type="Proteomes" id="UP000838878"/>
    </source>
</evidence>
<proteinExistence type="predicted"/>
<name>A0A8J9UF52_9NEOP</name>
<keyword evidence="1" id="KW-0175">Coiled coil</keyword>
<dbReference type="EMBL" id="OV170233">
    <property type="protein sequence ID" value="CAH0719211.1"/>
    <property type="molecule type" value="Genomic_DNA"/>
</dbReference>
<organism evidence="2 3">
    <name type="scientific">Brenthis ino</name>
    <name type="common">lesser marbled fritillary</name>
    <dbReference type="NCBI Taxonomy" id="405034"/>
    <lineage>
        <taxon>Eukaryota</taxon>
        <taxon>Metazoa</taxon>
        <taxon>Ecdysozoa</taxon>
        <taxon>Arthropoda</taxon>
        <taxon>Hexapoda</taxon>
        <taxon>Insecta</taxon>
        <taxon>Pterygota</taxon>
        <taxon>Neoptera</taxon>
        <taxon>Endopterygota</taxon>
        <taxon>Lepidoptera</taxon>
        <taxon>Glossata</taxon>
        <taxon>Ditrysia</taxon>
        <taxon>Papilionoidea</taxon>
        <taxon>Nymphalidae</taxon>
        <taxon>Heliconiinae</taxon>
        <taxon>Argynnini</taxon>
        <taxon>Brenthis</taxon>
    </lineage>
</organism>
<dbReference type="AlphaFoldDB" id="A0A8J9UF52"/>